<evidence type="ECO:0000256" key="1">
    <source>
        <dbReference type="SAM" id="MobiDB-lite"/>
    </source>
</evidence>
<accession>A0A6J4UXY2</accession>
<feature type="region of interest" description="Disordered" evidence="1">
    <location>
        <begin position="53"/>
        <end position="125"/>
    </location>
</feature>
<organism evidence="2">
    <name type="scientific">uncultured Thermomicrobiales bacterium</name>
    <dbReference type="NCBI Taxonomy" id="1645740"/>
    <lineage>
        <taxon>Bacteria</taxon>
        <taxon>Pseudomonadati</taxon>
        <taxon>Thermomicrobiota</taxon>
        <taxon>Thermomicrobia</taxon>
        <taxon>Thermomicrobiales</taxon>
        <taxon>environmental samples</taxon>
    </lineage>
</organism>
<evidence type="ECO:0000313" key="2">
    <source>
        <dbReference type="EMBL" id="CAA9562923.1"/>
    </source>
</evidence>
<feature type="non-terminal residue" evidence="2">
    <location>
        <position position="1"/>
    </location>
</feature>
<feature type="region of interest" description="Disordered" evidence="1">
    <location>
        <begin position="1"/>
        <end position="24"/>
    </location>
</feature>
<reference evidence="2" key="1">
    <citation type="submission" date="2020-02" db="EMBL/GenBank/DDBJ databases">
        <authorList>
            <person name="Meier V. D."/>
        </authorList>
    </citation>
    <scope>NUCLEOTIDE SEQUENCE</scope>
    <source>
        <strain evidence="2">AVDCRST_MAG18</strain>
    </source>
</reference>
<proteinExistence type="predicted"/>
<dbReference type="AlphaFoldDB" id="A0A6J4UXY2"/>
<dbReference type="EMBL" id="CADCWN010000096">
    <property type="protein sequence ID" value="CAA9562923.1"/>
    <property type="molecule type" value="Genomic_DNA"/>
</dbReference>
<name>A0A6J4UXY2_9BACT</name>
<sequence>EIRGERHPGPRGPRQHCGGTRRCPAPAGCSYARARLAPRAQPDCLRLPILLGGASGRRPRGGDRLPAADQSLPALRRRRYPRRPAALEPGLRGARDSAAFPTVPRRVARPGSGTRRSGAERRDLRADRLPGPLLVRHDLVGEYRARLLPPLRHPGTALAAPARGRPAADRGVGPRADRDGLPDERRSVARRRGTGATRDGRGILAPRRSGGDERRRVSPRLRAAPQRLLAHPEHRAAPARRLAGGAALGDTLRAGAPTLPALSALPARLDIRRHLRLHLPAHHLALPAGPHPAAWQCAERLPLAGTARLPRPARAGI</sequence>
<protein>
    <submittedName>
        <fullName evidence="2">Uncharacterized protein</fullName>
    </submittedName>
</protein>
<feature type="region of interest" description="Disordered" evidence="1">
    <location>
        <begin position="153"/>
        <end position="219"/>
    </location>
</feature>
<gene>
    <name evidence="2" type="ORF">AVDCRST_MAG18-1241</name>
</gene>
<feature type="compositionally biased region" description="Basic and acidic residues" evidence="1">
    <location>
        <begin position="175"/>
        <end position="187"/>
    </location>
</feature>
<feature type="compositionally biased region" description="Low complexity" evidence="1">
    <location>
        <begin position="154"/>
        <end position="174"/>
    </location>
</feature>
<feature type="non-terminal residue" evidence="2">
    <location>
        <position position="317"/>
    </location>
</feature>